<keyword evidence="5" id="KW-1185">Reference proteome</keyword>
<dbReference type="PIRSF" id="PIRSF005900">
    <property type="entry name" value="Dps"/>
    <property type="match status" value="1"/>
</dbReference>
<proteinExistence type="inferred from homology"/>
<sequence length="146" mass="16913">MISNHAKTALNQQVANYGVLFVKLHNYHWYIKGPEFLTLHVKLEELYTWVSEQYDVVAERLLMNNGNPSATMKEYLEQTTLEEAKSGLSADQMVESVISDFQQVRKEMLEAIEHLEAQDVTVEDDLLAQAKEIEKQIWMLRATLKK</sequence>
<name>A0A653IB23_9BACL</name>
<dbReference type="InterPro" id="IPR012347">
    <property type="entry name" value="Ferritin-like"/>
</dbReference>
<dbReference type="EMBL" id="CABWKQ010000020">
    <property type="protein sequence ID" value="VWX36233.1"/>
    <property type="molecule type" value="Genomic_DNA"/>
</dbReference>
<dbReference type="RefSeq" id="WP_029331180.1">
    <property type="nucleotide sequence ID" value="NZ_LR732312.1"/>
</dbReference>
<feature type="domain" description="Ferritin/DPS" evidence="3">
    <location>
        <begin position="9"/>
        <end position="146"/>
    </location>
</feature>
<dbReference type="InterPro" id="IPR023188">
    <property type="entry name" value="DPS_DNA-bd_CS"/>
</dbReference>
<dbReference type="AlphaFoldDB" id="A0A653IB23"/>
<dbReference type="PANTHER" id="PTHR42932">
    <property type="entry name" value="GENERAL STRESS PROTEIN 20U"/>
    <property type="match status" value="1"/>
</dbReference>
<dbReference type="CDD" id="cd01043">
    <property type="entry name" value="DPS"/>
    <property type="match status" value="1"/>
</dbReference>
<dbReference type="PANTHER" id="PTHR42932:SF1">
    <property type="entry name" value="GENERAL STRESS PROTEIN 20U"/>
    <property type="match status" value="1"/>
</dbReference>
<dbReference type="GO" id="GO:0008199">
    <property type="term" value="F:ferric iron binding"/>
    <property type="evidence" value="ECO:0007669"/>
    <property type="project" value="InterPro"/>
</dbReference>
<evidence type="ECO:0000313" key="5">
    <source>
        <dbReference type="Proteomes" id="UP000439752"/>
    </source>
</evidence>
<dbReference type="Gene3D" id="1.20.1260.10">
    <property type="match status" value="1"/>
</dbReference>
<protein>
    <submittedName>
        <fullName evidence="4">DNA-protecting protein, mini-ferritin</fullName>
    </submittedName>
</protein>
<dbReference type="PROSITE" id="PS00818">
    <property type="entry name" value="DPS_1"/>
    <property type="match status" value="1"/>
</dbReference>
<evidence type="ECO:0000313" key="4">
    <source>
        <dbReference type="EMBL" id="VWX36233.1"/>
    </source>
</evidence>
<dbReference type="PRINTS" id="PR01346">
    <property type="entry name" value="HELNAPAPROT"/>
</dbReference>
<dbReference type="InterPro" id="IPR008331">
    <property type="entry name" value="Ferritin_DPS_dom"/>
</dbReference>
<dbReference type="InterPro" id="IPR002177">
    <property type="entry name" value="DPS_DNA-bd"/>
</dbReference>
<dbReference type="Pfam" id="PF00210">
    <property type="entry name" value="Ferritin"/>
    <property type="match status" value="1"/>
</dbReference>
<dbReference type="SUPFAM" id="SSF47240">
    <property type="entry name" value="Ferritin-like"/>
    <property type="match status" value="1"/>
</dbReference>
<evidence type="ECO:0000256" key="1">
    <source>
        <dbReference type="ARBA" id="ARBA00009497"/>
    </source>
</evidence>
<evidence type="ECO:0000259" key="3">
    <source>
        <dbReference type="Pfam" id="PF00210"/>
    </source>
</evidence>
<evidence type="ECO:0000256" key="2">
    <source>
        <dbReference type="RuleBase" id="RU003875"/>
    </source>
</evidence>
<dbReference type="GO" id="GO:0016722">
    <property type="term" value="F:oxidoreductase activity, acting on metal ions"/>
    <property type="evidence" value="ECO:0007669"/>
    <property type="project" value="InterPro"/>
</dbReference>
<comment type="similarity">
    <text evidence="1 2">Belongs to the Dps family.</text>
</comment>
<organism evidence="4 5">
    <name type="scientific">Exiguobacterium oxidotolerans</name>
    <dbReference type="NCBI Taxonomy" id="223958"/>
    <lineage>
        <taxon>Bacteria</taxon>
        <taxon>Bacillati</taxon>
        <taxon>Bacillota</taxon>
        <taxon>Bacilli</taxon>
        <taxon>Bacillales</taxon>
        <taxon>Bacillales Family XII. Incertae Sedis</taxon>
        <taxon>Exiguobacterium</taxon>
    </lineage>
</organism>
<gene>
    <name evidence="4" type="primary">dps</name>
    <name evidence="4" type="ORF">EXIGUO9Y_270201</name>
</gene>
<dbReference type="Proteomes" id="UP000439752">
    <property type="component" value="Unassembled WGS sequence"/>
</dbReference>
<reference evidence="4 5" key="1">
    <citation type="submission" date="2019-10" db="EMBL/GenBank/DDBJ databases">
        <authorList>
            <person name="Karimi E."/>
        </authorList>
    </citation>
    <scope>NUCLEOTIDE SEQUENCE [LARGE SCALE GENOMIC DNA]</scope>
    <source>
        <strain evidence="4">Exiguobacterium sp. 9Y</strain>
    </source>
</reference>
<accession>A0A653IB23</accession>
<dbReference type="InterPro" id="IPR009078">
    <property type="entry name" value="Ferritin-like_SF"/>
</dbReference>